<evidence type="ECO:0000313" key="3">
    <source>
        <dbReference type="Proteomes" id="UP001058120"/>
    </source>
</evidence>
<protein>
    <submittedName>
        <fullName evidence="2">Phage portal protein</fullName>
    </submittedName>
</protein>
<proteinExistence type="predicted"/>
<keyword evidence="3" id="KW-1185">Reference proteome</keyword>
<dbReference type="NCBIfam" id="TIGR01539">
    <property type="entry name" value="portal_lambda"/>
    <property type="match status" value="1"/>
</dbReference>
<organism evidence="2 3">
    <name type="scientific">Taurinivorans muris</name>
    <dbReference type="NCBI Taxonomy" id="2787751"/>
    <lineage>
        <taxon>Bacteria</taxon>
        <taxon>Pseudomonadati</taxon>
        <taxon>Thermodesulfobacteriota</taxon>
        <taxon>Desulfovibrionia</taxon>
        <taxon>Desulfovibrionales</taxon>
        <taxon>Desulfovibrionaceae</taxon>
        <taxon>Taurinivorans</taxon>
    </lineage>
</organism>
<evidence type="ECO:0000313" key="2">
    <source>
        <dbReference type="EMBL" id="UWX06419.1"/>
    </source>
</evidence>
<dbReference type="Pfam" id="PF05136">
    <property type="entry name" value="Phage_portal_2"/>
    <property type="match status" value="1"/>
</dbReference>
<dbReference type="EMBL" id="CP065938">
    <property type="protein sequence ID" value="UWX06419.1"/>
    <property type="molecule type" value="Genomic_DNA"/>
</dbReference>
<dbReference type="Proteomes" id="UP001058120">
    <property type="component" value="Chromosome"/>
</dbReference>
<name>A0ABY5Y2J3_9BACT</name>
<evidence type="ECO:0000256" key="1">
    <source>
        <dbReference type="SAM" id="MobiDB-lite"/>
    </source>
</evidence>
<reference evidence="2" key="1">
    <citation type="submission" date="2020-12" db="EMBL/GenBank/DDBJ databases">
        <title>Taurinivorans muris gen. nov., sp. nov., fundamental and realized metabolic niche of a ubiquitous sulfidogenic bacterium in the murine intestine.</title>
        <authorList>
            <person name="Ye H."/>
            <person name="Hanson B.T."/>
            <person name="Loy A."/>
        </authorList>
    </citation>
    <scope>NUCLEOTIDE SEQUENCE</scope>
    <source>
        <strain evidence="2">LT0009</strain>
    </source>
</reference>
<dbReference type="RefSeq" id="WP_334316025.1">
    <property type="nucleotide sequence ID" value="NZ_CP065938.1"/>
</dbReference>
<feature type="region of interest" description="Disordered" evidence="1">
    <location>
        <begin position="478"/>
        <end position="508"/>
    </location>
</feature>
<accession>A0ABY5Y2J3</accession>
<dbReference type="InterPro" id="IPR006429">
    <property type="entry name" value="Phage_lambda_portal"/>
</dbReference>
<sequence length="508" mass="58429">MANAILQGRKLPSTSYEAGSNRGSIAGYFPVRTYSKEWEENERLLSSIRADDLVANDWAAKSATNAIVTNSVGTGLTPQSAIAYQELDMSPEEANALQSKMEWLWYEWTEECHYRNSLSFDSLQALAVRSLVRNGEFLHLPVMEFRPGNKFALKLQDIKPHRLCTPCDKKTNPLIHDGVEITETGIPTHYWICSPRPSNIILTEQNYSSSEFRKIPAKIGHRRGIFHIFIPDEEEKYRGISDLSAGIKFFKHFNDAIDYELVAQIIAASFPVFISLEKNKQELPYGVGFEKKEENPRYFQEINPGSIMYGNEGEKPEILESKRPSQNFLSFCELVLRSASASLGLPYEEVSKDFSKTMYSSARAAMIGAWRIYGIYREFFRRHYCQPLWNMVMEEAYLRGYLNLPAGMDFYKALPFLCNCRWIGPARGYIDPLKEVQANILAIDHDIMTMSDSIAERGSDFDETINQREYEERRMQKLRSLRNPVQDKKQTNLQDTIKSENSEEEHDK</sequence>
<gene>
    <name evidence="2" type="ORF">JBF11_03650</name>
</gene>
<feature type="compositionally biased region" description="Basic and acidic residues" evidence="1">
    <location>
        <begin position="497"/>
        <end position="508"/>
    </location>
</feature>